<organism evidence="1 2">
    <name type="scientific">Plantibacter flavus</name>
    <dbReference type="NCBI Taxonomy" id="150123"/>
    <lineage>
        <taxon>Bacteria</taxon>
        <taxon>Bacillati</taxon>
        <taxon>Actinomycetota</taxon>
        <taxon>Actinomycetes</taxon>
        <taxon>Micrococcales</taxon>
        <taxon>Microbacteriaceae</taxon>
        <taxon>Plantibacter</taxon>
    </lineage>
</organism>
<dbReference type="RefSeq" id="WP_085513600.1">
    <property type="nucleotide sequence ID" value="NZ_FXAP01000006.1"/>
</dbReference>
<proteinExistence type="predicted"/>
<accession>A0A3N2C6U6</accession>
<evidence type="ECO:0000313" key="1">
    <source>
        <dbReference type="EMBL" id="ROR83187.1"/>
    </source>
</evidence>
<evidence type="ECO:0000313" key="2">
    <source>
        <dbReference type="Proteomes" id="UP000266915"/>
    </source>
</evidence>
<gene>
    <name evidence="1" type="ORF">EDD42_3293</name>
</gene>
<keyword evidence="2" id="KW-1185">Reference proteome</keyword>
<protein>
    <submittedName>
        <fullName evidence="1">Uncharacterized protein</fullName>
    </submittedName>
</protein>
<dbReference type="EMBL" id="RKHL01000001">
    <property type="protein sequence ID" value="ROR83187.1"/>
    <property type="molecule type" value="Genomic_DNA"/>
</dbReference>
<dbReference type="AlphaFoldDB" id="A0A3N2C6U6"/>
<reference evidence="1 2" key="1">
    <citation type="submission" date="2018-11" db="EMBL/GenBank/DDBJ databases">
        <title>Sequencing the genomes of 1000 actinobacteria strains.</title>
        <authorList>
            <person name="Klenk H.-P."/>
        </authorList>
    </citation>
    <scope>NUCLEOTIDE SEQUENCE [LARGE SCALE GENOMIC DNA]</scope>
    <source>
        <strain evidence="1 2">DSM 14012</strain>
    </source>
</reference>
<sequence>MWISDDGRYNIVDVPAESYPGRAYLLELVAGLEPDELHTLVTRMQEFDDAMIDRLEVLVDDDAPEVAPDPEREAPYVDEMIPRRVLDSIDWDAILTPPFRIEAIDVAGDRWRMDAWAFLESIVEPPVTRPSARNLGSSPIDPA</sequence>
<comment type="caution">
    <text evidence="1">The sequence shown here is derived from an EMBL/GenBank/DDBJ whole genome shotgun (WGS) entry which is preliminary data.</text>
</comment>
<dbReference type="Proteomes" id="UP000266915">
    <property type="component" value="Unassembled WGS sequence"/>
</dbReference>
<name>A0A3N2C6U6_9MICO</name>